<feature type="domain" description="GST C-terminal" evidence="4">
    <location>
        <begin position="86"/>
        <end position="204"/>
    </location>
</feature>
<organism evidence="5 6">
    <name type="scientific">Cystobacter fuscus (strain ATCC 25194 / DSM 2262 / NBRC 100088 / M29)</name>
    <dbReference type="NCBI Taxonomy" id="1242864"/>
    <lineage>
        <taxon>Bacteria</taxon>
        <taxon>Pseudomonadati</taxon>
        <taxon>Myxococcota</taxon>
        <taxon>Myxococcia</taxon>
        <taxon>Myxococcales</taxon>
        <taxon>Cystobacterineae</taxon>
        <taxon>Archangiaceae</taxon>
        <taxon>Cystobacter</taxon>
    </lineage>
</organism>
<dbReference type="Gene3D" id="1.20.1050.10">
    <property type="match status" value="1"/>
</dbReference>
<dbReference type="Gene3D" id="3.40.30.10">
    <property type="entry name" value="Glutaredoxin"/>
    <property type="match status" value="1"/>
</dbReference>
<dbReference type="PROSITE" id="PS50405">
    <property type="entry name" value="GST_CTER"/>
    <property type="match status" value="1"/>
</dbReference>
<dbReference type="Pfam" id="PF00043">
    <property type="entry name" value="GST_C"/>
    <property type="match status" value="1"/>
</dbReference>
<protein>
    <recommendedName>
        <fullName evidence="1">glutathione transferase</fullName>
        <ecNumber evidence="1">2.5.1.18</ecNumber>
    </recommendedName>
</protein>
<dbReference type="InterPro" id="IPR040079">
    <property type="entry name" value="Glutathione_S-Trfase"/>
</dbReference>
<dbReference type="SFLD" id="SFLDS00019">
    <property type="entry name" value="Glutathione_Transferase_(cytos"/>
    <property type="match status" value="1"/>
</dbReference>
<dbReference type="PROSITE" id="PS50404">
    <property type="entry name" value="GST_NTER"/>
    <property type="match status" value="1"/>
</dbReference>
<evidence type="ECO:0000256" key="1">
    <source>
        <dbReference type="ARBA" id="ARBA00012452"/>
    </source>
</evidence>
<dbReference type="PANTHER" id="PTHR43900">
    <property type="entry name" value="GLUTATHIONE S-TRANSFERASE RHO"/>
    <property type="match status" value="1"/>
</dbReference>
<keyword evidence="2" id="KW-0808">Transferase</keyword>
<dbReference type="Proteomes" id="UP000011682">
    <property type="component" value="Unassembled WGS sequence"/>
</dbReference>
<dbReference type="FunFam" id="3.40.30.10:FF:000016">
    <property type="entry name" value="Glutathione S-transferase F2"/>
    <property type="match status" value="1"/>
</dbReference>
<dbReference type="AlphaFoldDB" id="S9QIF2"/>
<dbReference type="SUPFAM" id="SSF47616">
    <property type="entry name" value="GST C-terminal domain-like"/>
    <property type="match status" value="1"/>
</dbReference>
<evidence type="ECO:0000259" key="4">
    <source>
        <dbReference type="PROSITE" id="PS50405"/>
    </source>
</evidence>
<gene>
    <name evidence="5" type="ORF">D187_001701</name>
</gene>
<dbReference type="GO" id="GO:0043295">
    <property type="term" value="F:glutathione binding"/>
    <property type="evidence" value="ECO:0007669"/>
    <property type="project" value="TreeGrafter"/>
</dbReference>
<dbReference type="InterPro" id="IPR004045">
    <property type="entry name" value="Glutathione_S-Trfase_N"/>
</dbReference>
<comment type="caution">
    <text evidence="5">The sequence shown here is derived from an EMBL/GenBank/DDBJ whole genome shotgun (WGS) entry which is preliminary data.</text>
</comment>
<dbReference type="SFLD" id="SFLDG01154">
    <property type="entry name" value="Main.5:_Phi-like"/>
    <property type="match status" value="1"/>
</dbReference>
<proteinExistence type="predicted"/>
<dbReference type="EC" id="2.5.1.18" evidence="1"/>
<evidence type="ECO:0000313" key="5">
    <source>
        <dbReference type="EMBL" id="EPX61049.1"/>
    </source>
</evidence>
<dbReference type="GO" id="GO:0004364">
    <property type="term" value="F:glutathione transferase activity"/>
    <property type="evidence" value="ECO:0007669"/>
    <property type="project" value="UniProtKB-EC"/>
</dbReference>
<dbReference type="SUPFAM" id="SSF52833">
    <property type="entry name" value="Thioredoxin-like"/>
    <property type="match status" value="1"/>
</dbReference>
<dbReference type="OrthoDB" id="9782992at2"/>
<accession>S9QIF2</accession>
<keyword evidence="6" id="KW-1185">Reference proteome</keyword>
<dbReference type="GO" id="GO:0005737">
    <property type="term" value="C:cytoplasm"/>
    <property type="evidence" value="ECO:0007669"/>
    <property type="project" value="TreeGrafter"/>
</dbReference>
<dbReference type="EMBL" id="ANAH02000011">
    <property type="protein sequence ID" value="EPX61049.1"/>
    <property type="molecule type" value="Genomic_DNA"/>
</dbReference>
<dbReference type="FunFam" id="1.20.1050.10:FF:000004">
    <property type="entry name" value="Glutathione S-transferase F2"/>
    <property type="match status" value="1"/>
</dbReference>
<dbReference type="eggNOG" id="COG0625">
    <property type="taxonomic scope" value="Bacteria"/>
</dbReference>
<dbReference type="SFLD" id="SFLDG00358">
    <property type="entry name" value="Main_(cytGST)"/>
    <property type="match status" value="1"/>
</dbReference>
<dbReference type="GO" id="GO:0006749">
    <property type="term" value="P:glutathione metabolic process"/>
    <property type="evidence" value="ECO:0007669"/>
    <property type="project" value="TreeGrafter"/>
</dbReference>
<evidence type="ECO:0000313" key="6">
    <source>
        <dbReference type="Proteomes" id="UP000011682"/>
    </source>
</evidence>
<sequence>MKVYGHPMSTCTRKVLTTLAEKGHTSHEFVLVDLMKGEQKSPQYLAKHPFGVVPFLEDDGFSMYESRAIIRYLDARLPGPKLTPSDYPSLGRMEQWISVEQSNFTPHCMDIVRELVFKRGGKPDLDKVNKGRDGCARALDVVDRALLSQGHLAGDLFSLADICWLPYLQYLSMTPHASLITERPHVSSWWRRISARPSWKKVTG</sequence>
<name>S9QIF2_CYSF2</name>
<dbReference type="InterPro" id="IPR036249">
    <property type="entry name" value="Thioredoxin-like_sf"/>
</dbReference>
<dbReference type="InterPro" id="IPR010987">
    <property type="entry name" value="Glutathione-S-Trfase_C-like"/>
</dbReference>
<dbReference type="Pfam" id="PF13417">
    <property type="entry name" value="GST_N_3"/>
    <property type="match status" value="1"/>
</dbReference>
<dbReference type="RefSeq" id="WP_002622842.1">
    <property type="nucleotide sequence ID" value="NZ_ANAH02000011.1"/>
</dbReference>
<dbReference type="InterPro" id="IPR036282">
    <property type="entry name" value="Glutathione-S-Trfase_C_sf"/>
</dbReference>
<reference evidence="5" key="1">
    <citation type="submission" date="2013-05" db="EMBL/GenBank/DDBJ databases">
        <title>Genome assembly of Cystobacter fuscus DSM 2262.</title>
        <authorList>
            <person name="Sharma G."/>
            <person name="Khatri I."/>
            <person name="Kaur C."/>
            <person name="Mayilraj S."/>
            <person name="Subramanian S."/>
        </authorList>
    </citation>
    <scope>NUCLEOTIDE SEQUENCE [LARGE SCALE GENOMIC DNA]</scope>
    <source>
        <strain evidence="5">DSM 2262</strain>
    </source>
</reference>
<evidence type="ECO:0000259" key="3">
    <source>
        <dbReference type="PROSITE" id="PS50404"/>
    </source>
</evidence>
<feature type="domain" description="GST N-terminal" evidence="3">
    <location>
        <begin position="1"/>
        <end position="81"/>
    </location>
</feature>
<dbReference type="PANTHER" id="PTHR43900:SF3">
    <property type="entry name" value="GLUTATHIONE S-TRANSFERASE RHO"/>
    <property type="match status" value="1"/>
</dbReference>
<dbReference type="InterPro" id="IPR004046">
    <property type="entry name" value="GST_C"/>
</dbReference>
<dbReference type="CDD" id="cd03053">
    <property type="entry name" value="GST_N_Phi"/>
    <property type="match status" value="1"/>
</dbReference>
<evidence type="ECO:0000256" key="2">
    <source>
        <dbReference type="ARBA" id="ARBA00022679"/>
    </source>
</evidence>